<sequence>MRNKITKTIAVLCLTWFGHLSAQAQQDFQINLSNLILYEAAASHEVALSPNATLSAFGGYVYGFPGQDEHRYYYIGPELKFYPFPTTKGADLFFVGVYGRYKSGYTETDFYEYGEIPGTPDYLDNNQTQDVDFQKFAFGFDIGIKWITDSNIVFSFNTSLGRNAYYNYDYDVFDAESIENQVNSSTYENSYSSTSGLDSKYWDFRIGLNVGYRFGAKKTTD</sequence>
<protein>
    <submittedName>
        <fullName evidence="2">DUF3575 domain-containing protein</fullName>
    </submittedName>
</protein>
<reference evidence="2 3" key="1">
    <citation type="submission" date="2022-10" db="EMBL/GenBank/DDBJ databases">
        <title>Comparative genomics and taxonomic characterization of three novel marine species of genus Reichenbachiella exhibiting antioxidant and polysaccharide degradation activities.</title>
        <authorList>
            <person name="Muhammad N."/>
            <person name="Lee Y.-J."/>
            <person name="Ko J."/>
            <person name="Kim S.-G."/>
        </authorList>
    </citation>
    <scope>NUCLEOTIDE SEQUENCE [LARGE SCALE GENOMIC DNA]</scope>
    <source>
        <strain evidence="2 3">ABR2-5</strain>
    </source>
</reference>
<evidence type="ECO:0000313" key="2">
    <source>
        <dbReference type="EMBL" id="MCV9385687.1"/>
    </source>
</evidence>
<feature type="chain" id="PRO_5046663719" evidence="1">
    <location>
        <begin position="25"/>
        <end position="221"/>
    </location>
</feature>
<comment type="caution">
    <text evidence="2">The sequence shown here is derived from an EMBL/GenBank/DDBJ whole genome shotgun (WGS) entry which is preliminary data.</text>
</comment>
<dbReference type="Pfam" id="PF12099">
    <property type="entry name" value="DUF3575"/>
    <property type="match status" value="1"/>
</dbReference>
<keyword evidence="1" id="KW-0732">Signal</keyword>
<feature type="signal peptide" evidence="1">
    <location>
        <begin position="1"/>
        <end position="24"/>
    </location>
</feature>
<gene>
    <name evidence="2" type="ORF">N7U62_03390</name>
</gene>
<name>A0ABT3CPY6_9BACT</name>
<dbReference type="EMBL" id="JAOYOD010000001">
    <property type="protein sequence ID" value="MCV9385687.1"/>
    <property type="molecule type" value="Genomic_DNA"/>
</dbReference>
<accession>A0ABT3CPY6</accession>
<evidence type="ECO:0000313" key="3">
    <source>
        <dbReference type="Proteomes" id="UP001300692"/>
    </source>
</evidence>
<organism evidence="2 3">
    <name type="scientific">Reichenbachiella ulvae</name>
    <dbReference type="NCBI Taxonomy" id="2980104"/>
    <lineage>
        <taxon>Bacteria</taxon>
        <taxon>Pseudomonadati</taxon>
        <taxon>Bacteroidota</taxon>
        <taxon>Cytophagia</taxon>
        <taxon>Cytophagales</taxon>
        <taxon>Reichenbachiellaceae</taxon>
        <taxon>Reichenbachiella</taxon>
    </lineage>
</organism>
<dbReference type="RefSeq" id="WP_264136471.1">
    <property type="nucleotide sequence ID" value="NZ_JAOYOD010000001.1"/>
</dbReference>
<dbReference type="InterPro" id="IPR021958">
    <property type="entry name" value="DUF3575"/>
</dbReference>
<dbReference type="Proteomes" id="UP001300692">
    <property type="component" value="Unassembled WGS sequence"/>
</dbReference>
<proteinExistence type="predicted"/>
<evidence type="ECO:0000256" key="1">
    <source>
        <dbReference type="SAM" id="SignalP"/>
    </source>
</evidence>
<keyword evidence="3" id="KW-1185">Reference proteome</keyword>